<reference evidence="1 2" key="1">
    <citation type="submission" date="2023-02" db="EMBL/GenBank/DDBJ databases">
        <title>LHISI_Scaffold_Assembly.</title>
        <authorList>
            <person name="Stuart O.P."/>
            <person name="Cleave R."/>
            <person name="Magrath M.J.L."/>
            <person name="Mikheyev A.S."/>
        </authorList>
    </citation>
    <scope>NUCLEOTIDE SEQUENCE [LARGE SCALE GENOMIC DNA]</scope>
    <source>
        <strain evidence="1">Daus_M_001</strain>
        <tissue evidence="1">Leg muscle</tissue>
    </source>
</reference>
<comment type="caution">
    <text evidence="1">The sequence shown here is derived from an EMBL/GenBank/DDBJ whole genome shotgun (WGS) entry which is preliminary data.</text>
</comment>
<name>A0ABQ9H0B3_9NEOP</name>
<feature type="non-terminal residue" evidence="1">
    <location>
        <position position="75"/>
    </location>
</feature>
<proteinExistence type="predicted"/>
<keyword evidence="2" id="KW-1185">Reference proteome</keyword>
<organism evidence="1 2">
    <name type="scientific">Dryococelus australis</name>
    <dbReference type="NCBI Taxonomy" id="614101"/>
    <lineage>
        <taxon>Eukaryota</taxon>
        <taxon>Metazoa</taxon>
        <taxon>Ecdysozoa</taxon>
        <taxon>Arthropoda</taxon>
        <taxon>Hexapoda</taxon>
        <taxon>Insecta</taxon>
        <taxon>Pterygota</taxon>
        <taxon>Neoptera</taxon>
        <taxon>Polyneoptera</taxon>
        <taxon>Phasmatodea</taxon>
        <taxon>Verophasmatodea</taxon>
        <taxon>Anareolatae</taxon>
        <taxon>Phasmatidae</taxon>
        <taxon>Eurycanthinae</taxon>
        <taxon>Dryococelus</taxon>
    </lineage>
</organism>
<dbReference type="EMBL" id="JARBHB010000008">
    <property type="protein sequence ID" value="KAJ8877740.1"/>
    <property type="molecule type" value="Genomic_DNA"/>
</dbReference>
<protein>
    <submittedName>
        <fullName evidence="1">Uncharacterized protein</fullName>
    </submittedName>
</protein>
<evidence type="ECO:0000313" key="1">
    <source>
        <dbReference type="EMBL" id="KAJ8877740.1"/>
    </source>
</evidence>
<evidence type="ECO:0000313" key="2">
    <source>
        <dbReference type="Proteomes" id="UP001159363"/>
    </source>
</evidence>
<sequence>MRNAIKEHSFVSFWNNAVYELPFVKDFLEFNGKSNLIVAIYFSKWLELTQVSSKTAATVISEIKGIFVVHAVPRI</sequence>
<accession>A0ABQ9H0B3</accession>
<gene>
    <name evidence="1" type="ORF">PR048_022195</name>
</gene>
<dbReference type="Proteomes" id="UP001159363">
    <property type="component" value="Chromosome 7"/>
</dbReference>